<protein>
    <submittedName>
        <fullName evidence="4">Ig-like domain-containing protein</fullName>
    </submittedName>
</protein>
<dbReference type="InterPro" id="IPR013783">
    <property type="entry name" value="Ig-like_fold"/>
</dbReference>
<sequence length="265" mass="30282">MQEIVLLLLLFQLSDAFFINSVALKNAKRETACNDKPFSMKCNLQCASNSVGVSWTKLPDICIQSNESSIFHDLNISDKLWFEVDNVEGKVDIMQVTEMDSGYYECVAGNKQAYFYLETKECYDIPETGISIFEDARCIICPTQTPSVIEFTEKPKGQSVCMGSIVPLYCGFNKSFHTHITIFLLQIVAFYNPYFYVFAFFRVSRWDTVEIYWYKDDRLLNERPIRSARTGLIIYDFGPEHCACYKCVVKFPGGSIEATAQLSAQ</sequence>
<evidence type="ECO:0000313" key="3">
    <source>
        <dbReference type="Proteomes" id="UP000046393"/>
    </source>
</evidence>
<dbReference type="InterPro" id="IPR003599">
    <property type="entry name" value="Ig_sub"/>
</dbReference>
<dbReference type="SMART" id="SM00409">
    <property type="entry name" value="IG"/>
    <property type="match status" value="2"/>
</dbReference>
<dbReference type="WBParaSite" id="SMUV_0001002501-mRNA-1">
    <property type="protein sequence ID" value="SMUV_0001002501-mRNA-1"/>
    <property type="gene ID" value="SMUV_0001002501"/>
</dbReference>
<accession>A0A0N5AYI3</accession>
<organism evidence="3 4">
    <name type="scientific">Syphacia muris</name>
    <dbReference type="NCBI Taxonomy" id="451379"/>
    <lineage>
        <taxon>Eukaryota</taxon>
        <taxon>Metazoa</taxon>
        <taxon>Ecdysozoa</taxon>
        <taxon>Nematoda</taxon>
        <taxon>Chromadorea</taxon>
        <taxon>Rhabditida</taxon>
        <taxon>Spirurina</taxon>
        <taxon>Oxyuridomorpha</taxon>
        <taxon>Oxyuroidea</taxon>
        <taxon>Oxyuridae</taxon>
        <taxon>Syphacia</taxon>
    </lineage>
</organism>
<evidence type="ECO:0000259" key="2">
    <source>
        <dbReference type="PROSITE" id="PS50835"/>
    </source>
</evidence>
<evidence type="ECO:0000313" key="4">
    <source>
        <dbReference type="WBParaSite" id="SMUV_0001002501-mRNA-1"/>
    </source>
</evidence>
<keyword evidence="3" id="KW-1185">Reference proteome</keyword>
<feature type="domain" description="Ig-like" evidence="2">
    <location>
        <begin position="146"/>
        <end position="263"/>
    </location>
</feature>
<evidence type="ECO:0000256" key="1">
    <source>
        <dbReference type="SAM" id="SignalP"/>
    </source>
</evidence>
<dbReference type="AlphaFoldDB" id="A0A0N5AYI3"/>
<dbReference type="Proteomes" id="UP000046393">
    <property type="component" value="Unplaced"/>
</dbReference>
<dbReference type="Gene3D" id="2.60.40.10">
    <property type="entry name" value="Immunoglobulins"/>
    <property type="match status" value="2"/>
</dbReference>
<dbReference type="InterPro" id="IPR007110">
    <property type="entry name" value="Ig-like_dom"/>
</dbReference>
<keyword evidence="1" id="KW-0732">Signal</keyword>
<proteinExistence type="predicted"/>
<reference evidence="4" key="1">
    <citation type="submission" date="2017-02" db="UniProtKB">
        <authorList>
            <consortium name="WormBaseParasite"/>
        </authorList>
    </citation>
    <scope>IDENTIFICATION</scope>
</reference>
<dbReference type="InterPro" id="IPR036179">
    <property type="entry name" value="Ig-like_dom_sf"/>
</dbReference>
<name>A0A0N5AYI3_9BILA</name>
<dbReference type="PROSITE" id="PS50835">
    <property type="entry name" value="IG_LIKE"/>
    <property type="match status" value="1"/>
</dbReference>
<dbReference type="SUPFAM" id="SSF48726">
    <property type="entry name" value="Immunoglobulin"/>
    <property type="match status" value="2"/>
</dbReference>
<feature type="signal peptide" evidence="1">
    <location>
        <begin position="1"/>
        <end position="16"/>
    </location>
</feature>
<feature type="chain" id="PRO_5005893540" evidence="1">
    <location>
        <begin position="17"/>
        <end position="265"/>
    </location>
</feature>